<dbReference type="SUPFAM" id="SSF161093">
    <property type="entry name" value="MgtE membrane domain-like"/>
    <property type="match status" value="1"/>
</dbReference>
<keyword evidence="4 9" id="KW-0812">Transmembrane</keyword>
<dbReference type="SUPFAM" id="SSF158791">
    <property type="entry name" value="MgtE N-terminal domain-like"/>
    <property type="match status" value="1"/>
</dbReference>
<comment type="subcellular location">
    <subcellularLocation>
        <location evidence="9">Cell membrane</location>
        <topology evidence="9">Multi-pass membrane protein</topology>
    </subcellularLocation>
    <subcellularLocation>
        <location evidence="1">Membrane</location>
        <topology evidence="1">Multi-pass membrane protein</topology>
    </subcellularLocation>
</comment>
<keyword evidence="6 9" id="KW-1133">Transmembrane helix</keyword>
<feature type="transmembrane region" description="Helical" evidence="9">
    <location>
        <begin position="465"/>
        <end position="486"/>
    </location>
</feature>
<keyword evidence="9" id="KW-0479">Metal-binding</keyword>
<evidence type="ECO:0000256" key="5">
    <source>
        <dbReference type="ARBA" id="ARBA00022842"/>
    </source>
</evidence>
<feature type="compositionally biased region" description="Basic and acidic residues" evidence="10">
    <location>
        <begin position="62"/>
        <end position="75"/>
    </location>
</feature>
<dbReference type="NCBIfam" id="TIGR00400">
    <property type="entry name" value="mgtE"/>
    <property type="match status" value="1"/>
</dbReference>
<dbReference type="GO" id="GO:0046872">
    <property type="term" value="F:metal ion binding"/>
    <property type="evidence" value="ECO:0007669"/>
    <property type="project" value="UniProtKB-KW"/>
</dbReference>
<dbReference type="Gene3D" id="1.25.60.10">
    <property type="entry name" value="MgtE N-terminal domain-like"/>
    <property type="match status" value="1"/>
</dbReference>
<dbReference type="InterPro" id="IPR006668">
    <property type="entry name" value="Mg_transptr_MgtE_intracell_dom"/>
</dbReference>
<comment type="caution">
    <text evidence="9">Lacks conserved residue(s) required for the propagation of feature annotation.</text>
</comment>
<dbReference type="SMART" id="SM00924">
    <property type="entry name" value="MgtE_N"/>
    <property type="match status" value="1"/>
</dbReference>
<dbReference type="SMART" id="SM00116">
    <property type="entry name" value="CBS"/>
    <property type="match status" value="2"/>
</dbReference>
<dbReference type="CDD" id="cd04606">
    <property type="entry name" value="CBS_pair_Mg_transporter"/>
    <property type="match status" value="1"/>
</dbReference>
<evidence type="ECO:0000256" key="8">
    <source>
        <dbReference type="PROSITE-ProRule" id="PRU00703"/>
    </source>
</evidence>
<gene>
    <name evidence="12" type="primary">mgtE</name>
    <name evidence="12" type="ORF">H9864_02845</name>
</gene>
<dbReference type="InterPro" id="IPR038076">
    <property type="entry name" value="MgtE_N_sf"/>
</dbReference>
<dbReference type="PANTHER" id="PTHR43773:SF1">
    <property type="entry name" value="MAGNESIUM TRANSPORTER MGTE"/>
    <property type="match status" value="1"/>
</dbReference>
<reference evidence="12" key="1">
    <citation type="journal article" date="2021" name="PeerJ">
        <title>Extensive microbial diversity within the chicken gut microbiome revealed by metagenomics and culture.</title>
        <authorList>
            <person name="Gilroy R."/>
            <person name="Ravi A."/>
            <person name="Getino M."/>
            <person name="Pursley I."/>
            <person name="Horton D.L."/>
            <person name="Alikhan N.F."/>
            <person name="Baker D."/>
            <person name="Gharbi K."/>
            <person name="Hall N."/>
            <person name="Watson M."/>
            <person name="Adriaenssens E.M."/>
            <person name="Foster-Nyarko E."/>
            <person name="Jarju S."/>
            <person name="Secka A."/>
            <person name="Antonio M."/>
            <person name="Oren A."/>
            <person name="Chaudhuri R.R."/>
            <person name="La Ragione R."/>
            <person name="Hildebrand F."/>
            <person name="Pallen M.J."/>
        </authorList>
    </citation>
    <scope>NUCLEOTIDE SEQUENCE</scope>
    <source>
        <strain evidence="12">742</strain>
    </source>
</reference>
<dbReference type="PANTHER" id="PTHR43773">
    <property type="entry name" value="MAGNESIUM TRANSPORTER MGTE"/>
    <property type="match status" value="1"/>
</dbReference>
<keyword evidence="9" id="KW-1003">Cell membrane</keyword>
<feature type="compositionally biased region" description="Basic and acidic residues" evidence="10">
    <location>
        <begin position="31"/>
        <end position="55"/>
    </location>
</feature>
<feature type="domain" description="CBS" evidence="11">
    <location>
        <begin position="208"/>
        <end position="269"/>
    </location>
</feature>
<dbReference type="PROSITE" id="PS51371">
    <property type="entry name" value="CBS"/>
    <property type="match status" value="2"/>
</dbReference>
<dbReference type="InterPro" id="IPR046342">
    <property type="entry name" value="CBS_dom_sf"/>
</dbReference>
<dbReference type="AlphaFoldDB" id="A0A9E2KJ65"/>
<evidence type="ECO:0000259" key="11">
    <source>
        <dbReference type="PROSITE" id="PS51371"/>
    </source>
</evidence>
<dbReference type="Gene3D" id="1.10.357.20">
    <property type="entry name" value="SLC41 divalent cation transporters, integral membrane domain"/>
    <property type="match status" value="1"/>
</dbReference>
<dbReference type="Pfam" id="PF00571">
    <property type="entry name" value="CBS"/>
    <property type="match status" value="2"/>
</dbReference>
<feature type="transmembrane region" description="Helical" evidence="9">
    <location>
        <begin position="507"/>
        <end position="529"/>
    </location>
</feature>
<dbReference type="Pfam" id="PF03448">
    <property type="entry name" value="MgtE_N"/>
    <property type="match status" value="1"/>
</dbReference>
<evidence type="ECO:0000256" key="4">
    <source>
        <dbReference type="ARBA" id="ARBA00022692"/>
    </source>
</evidence>
<dbReference type="InterPro" id="IPR006667">
    <property type="entry name" value="SLC41_membr_dom"/>
</dbReference>
<sequence>MEQNEKKLSPLEGLETLEQMPAQELPADIPAEVRKQLEQDLNEKATEDLKQNVREAEEEEAREAARETESAPRPDQLTKSRLLKLLVKKQYVKLREVTEDTQPADLAELLEELDENNRLVVFRLLKKEVAAEAFTYMSEDAQADLVEAFSDVELIAAIEEMSLDDAADLLEDMPASVVKRILEKSSRQTRESLNKLLNYPESSAGSLMTPEYVRLRKEMTVSQAFGAIRQQGENAETVYTCYVVEHNRLLGVVSARSLLLAQMDTPITEIMEDNVVTVKVTDDQEFVSREMQRYDFTAMPVLDNEGMFVGIITIDDAIDVLTDESTEDMQKMAAILPDEDATTYFGTSVWTHAKQRIPWLLILMLSATFTGMVTTQYEAAFVSLPLLVSFMPMLMDTAGNCGNQISTLMVRGLALGEVSPADFLKVLGKELRVSAIVGAVLGLVNGLRIYFMYSVLYAGQYENVMGYAIVVSVSLFFSVVLAKLVGGMLPLAAKKAGLDPAIMATPFITTIVDACSLILYFRIAMLVFANQM</sequence>
<dbReference type="EMBL" id="JAHLFH010000057">
    <property type="protein sequence ID" value="MBU3819301.1"/>
    <property type="molecule type" value="Genomic_DNA"/>
</dbReference>
<evidence type="ECO:0000313" key="12">
    <source>
        <dbReference type="EMBL" id="MBU3819301.1"/>
    </source>
</evidence>
<dbReference type="GO" id="GO:0005886">
    <property type="term" value="C:plasma membrane"/>
    <property type="evidence" value="ECO:0007669"/>
    <property type="project" value="UniProtKB-SubCell"/>
</dbReference>
<dbReference type="Proteomes" id="UP000824178">
    <property type="component" value="Unassembled WGS sequence"/>
</dbReference>
<dbReference type="SUPFAM" id="SSF54631">
    <property type="entry name" value="CBS-domain pair"/>
    <property type="match status" value="1"/>
</dbReference>
<organism evidence="12 13">
    <name type="scientific">Candidatus Faecalibacterium intestinavium</name>
    <dbReference type="NCBI Taxonomy" id="2838580"/>
    <lineage>
        <taxon>Bacteria</taxon>
        <taxon>Bacillati</taxon>
        <taxon>Bacillota</taxon>
        <taxon>Clostridia</taxon>
        <taxon>Eubacteriales</taxon>
        <taxon>Oscillospiraceae</taxon>
        <taxon>Faecalibacterium</taxon>
    </lineage>
</organism>
<comment type="caution">
    <text evidence="12">The sequence shown here is derived from an EMBL/GenBank/DDBJ whole genome shotgun (WGS) entry which is preliminary data.</text>
</comment>
<keyword evidence="3 9" id="KW-0813">Transport</keyword>
<evidence type="ECO:0000256" key="2">
    <source>
        <dbReference type="ARBA" id="ARBA00009749"/>
    </source>
</evidence>
<keyword evidence="5 9" id="KW-0460">Magnesium</keyword>
<reference evidence="12" key="2">
    <citation type="submission" date="2021-04" db="EMBL/GenBank/DDBJ databases">
        <authorList>
            <person name="Gilroy R."/>
        </authorList>
    </citation>
    <scope>NUCLEOTIDE SEQUENCE</scope>
    <source>
        <strain evidence="12">742</strain>
    </source>
</reference>
<evidence type="ECO:0000256" key="7">
    <source>
        <dbReference type="ARBA" id="ARBA00023136"/>
    </source>
</evidence>
<name>A0A9E2KJ65_9FIRM</name>
<evidence type="ECO:0000256" key="9">
    <source>
        <dbReference type="RuleBase" id="RU362011"/>
    </source>
</evidence>
<keyword evidence="8" id="KW-0129">CBS domain</keyword>
<feature type="transmembrane region" description="Helical" evidence="9">
    <location>
        <begin position="433"/>
        <end position="453"/>
    </location>
</feature>
<feature type="domain" description="CBS" evidence="11">
    <location>
        <begin position="271"/>
        <end position="327"/>
    </location>
</feature>
<evidence type="ECO:0000313" key="13">
    <source>
        <dbReference type="Proteomes" id="UP000824178"/>
    </source>
</evidence>
<evidence type="ECO:0000256" key="6">
    <source>
        <dbReference type="ARBA" id="ARBA00022989"/>
    </source>
</evidence>
<feature type="region of interest" description="Disordered" evidence="10">
    <location>
        <begin position="1"/>
        <end position="75"/>
    </location>
</feature>
<evidence type="ECO:0000256" key="10">
    <source>
        <dbReference type="SAM" id="MobiDB-lite"/>
    </source>
</evidence>
<comment type="similarity">
    <text evidence="2 9">Belongs to the SLC41A transporter family.</text>
</comment>
<dbReference type="Pfam" id="PF01769">
    <property type="entry name" value="MgtE"/>
    <property type="match status" value="1"/>
</dbReference>
<comment type="function">
    <text evidence="9">Acts as a magnesium transporter.</text>
</comment>
<keyword evidence="7 9" id="KW-0472">Membrane</keyword>
<dbReference type="GO" id="GO:0015095">
    <property type="term" value="F:magnesium ion transmembrane transporter activity"/>
    <property type="evidence" value="ECO:0007669"/>
    <property type="project" value="UniProtKB-UniRule"/>
</dbReference>
<dbReference type="Gene3D" id="3.10.580.10">
    <property type="entry name" value="CBS-domain"/>
    <property type="match status" value="1"/>
</dbReference>
<comment type="subunit">
    <text evidence="9">Homodimer.</text>
</comment>
<evidence type="ECO:0000256" key="3">
    <source>
        <dbReference type="ARBA" id="ARBA00022448"/>
    </source>
</evidence>
<dbReference type="InterPro" id="IPR006669">
    <property type="entry name" value="MgtE_transporter"/>
</dbReference>
<accession>A0A9E2KJ65</accession>
<proteinExistence type="inferred from homology"/>
<protein>
    <recommendedName>
        <fullName evidence="9">Magnesium transporter MgtE</fullName>
    </recommendedName>
</protein>
<dbReference type="InterPro" id="IPR000644">
    <property type="entry name" value="CBS_dom"/>
</dbReference>
<evidence type="ECO:0000256" key="1">
    <source>
        <dbReference type="ARBA" id="ARBA00004141"/>
    </source>
</evidence>
<dbReference type="InterPro" id="IPR036739">
    <property type="entry name" value="SLC41_membr_dom_sf"/>
</dbReference>